<dbReference type="PROSITE" id="PS51379">
    <property type="entry name" value="4FE4S_FER_2"/>
    <property type="match status" value="2"/>
</dbReference>
<gene>
    <name evidence="1" type="ORF">acsn021_01060</name>
</gene>
<dbReference type="InterPro" id="IPR004108">
    <property type="entry name" value="Fe_hydrogenase_lsu_C"/>
</dbReference>
<dbReference type="PANTHER" id="PTHR11615">
    <property type="entry name" value="NITRATE, FORMATE, IRON DEHYDROGENASE"/>
    <property type="match status" value="1"/>
</dbReference>
<dbReference type="InterPro" id="IPR027631">
    <property type="entry name" value="Mono_FeFe_hydrog"/>
</dbReference>
<dbReference type="CDD" id="cd10549">
    <property type="entry name" value="MtMvhB_like"/>
    <property type="match status" value="1"/>
</dbReference>
<dbReference type="KEGG" id="acel:acsn021_01060"/>
<dbReference type="RefSeq" id="WP_184093045.1">
    <property type="nucleotide sequence ID" value="NZ_AP023367.1"/>
</dbReference>
<dbReference type="PROSITE" id="PS00198">
    <property type="entry name" value="4FE4S_FER_1"/>
    <property type="match status" value="1"/>
</dbReference>
<dbReference type="SUPFAM" id="SSF54862">
    <property type="entry name" value="4Fe-4S ferredoxins"/>
    <property type="match status" value="1"/>
</dbReference>
<keyword evidence="2" id="KW-1185">Reference proteome</keyword>
<reference evidence="1 2" key="1">
    <citation type="journal article" date="2016" name="Int. J. Syst. Evol. Microbiol.">
        <title>Descriptions of Anaerotaenia torta gen. nov., sp. nov. and Anaerocolumna cellulosilytica gen. nov., sp. nov. isolated from a methanogenic reactor of cattle waste.</title>
        <authorList>
            <person name="Uek A."/>
            <person name="Ohtaki Y."/>
            <person name="Kaku N."/>
            <person name="Ueki K."/>
        </authorList>
    </citation>
    <scope>NUCLEOTIDE SEQUENCE [LARGE SCALE GENOMIC DNA]</scope>
    <source>
        <strain evidence="1 2">SN021</strain>
    </source>
</reference>
<dbReference type="InterPro" id="IPR057431">
    <property type="entry name" value="LdpA_Fe-S-bd"/>
</dbReference>
<dbReference type="Pfam" id="PF25160">
    <property type="entry name" value="LdpA_Fe-S-bd"/>
    <property type="match status" value="1"/>
</dbReference>
<dbReference type="InterPro" id="IPR009016">
    <property type="entry name" value="Fe_hydrogenase"/>
</dbReference>
<organism evidence="1 2">
    <name type="scientific">Anaerocolumna cellulosilytica</name>
    <dbReference type="NCBI Taxonomy" id="433286"/>
    <lineage>
        <taxon>Bacteria</taxon>
        <taxon>Bacillati</taxon>
        <taxon>Bacillota</taxon>
        <taxon>Clostridia</taxon>
        <taxon>Lachnospirales</taxon>
        <taxon>Lachnospiraceae</taxon>
        <taxon>Anaerocolumna</taxon>
    </lineage>
</organism>
<dbReference type="AlphaFoldDB" id="A0A6S6QXA2"/>
<dbReference type="SUPFAM" id="SSF53920">
    <property type="entry name" value="Fe-only hydrogenase"/>
    <property type="match status" value="1"/>
</dbReference>
<proteinExistence type="predicted"/>
<accession>A0A6S6QXA2</accession>
<dbReference type="Proteomes" id="UP000515561">
    <property type="component" value="Chromosome"/>
</dbReference>
<name>A0A6S6QXA2_9FIRM</name>
<dbReference type="EMBL" id="AP023367">
    <property type="protein sequence ID" value="BCJ92537.1"/>
    <property type="molecule type" value="Genomic_DNA"/>
</dbReference>
<evidence type="ECO:0000313" key="2">
    <source>
        <dbReference type="Proteomes" id="UP000515561"/>
    </source>
</evidence>
<dbReference type="NCBIfam" id="TIGR04105">
    <property type="entry name" value="FeFe_hydrog_B1"/>
    <property type="match status" value="1"/>
</dbReference>
<dbReference type="InterPro" id="IPR017896">
    <property type="entry name" value="4Fe4S_Fe-S-bd"/>
</dbReference>
<protein>
    <submittedName>
        <fullName evidence="1">[Fe] hydrogenase</fullName>
    </submittedName>
</protein>
<dbReference type="InterPro" id="IPR050340">
    <property type="entry name" value="Cytosolic_Fe-S_CAF"/>
</dbReference>
<dbReference type="Gene3D" id="3.40.950.10">
    <property type="entry name" value="Fe-only Hydrogenase (Larger Subunit), Chain L, domain 3"/>
    <property type="match status" value="1"/>
</dbReference>
<dbReference type="Gene3D" id="3.30.70.20">
    <property type="match status" value="2"/>
</dbReference>
<dbReference type="Pfam" id="PF00037">
    <property type="entry name" value="Fer4"/>
    <property type="match status" value="1"/>
</dbReference>
<sequence length="485" mass="53189">MLEMNNNIDAIKQEVLFEVAKLAYNGELEEKKEGLPFDLIPGPQANFRCCIYKEREIIRQRIRLAEGKAPLAGVESKNIVQVINSACEGCPITRFVVTDNCQKCVGKRCQASCNFNAITMLRDRAHIDPNQCKECGKCSQACPYNAIADLTRPCKRSCPADAITMDENNIVVINEEKCINCGQCIKNCPFGAISDRSFMVDVIRLLTKPQLKVYAMLAPAWEGQFGAAVTFSSISEALKEIGFNGVYEVALGADFVAASESEEWAEAYKESKKMTTSCCPAFVNMIRKHFPMLQDNMSTTVSPMTATAKLIKAMEPDAVCVFIGPCMAKKGEVLDTLGLKGADYALTLDELYAMIRAKDVELKPTEESIQQGSIYGKKFCVSGGVTASVIQSLKEREENTNITVKACNGAAECKKALTLLKAGRLPEDFLEGMVCEGGCLNGPGSILTGRVAGVNREKLFAKADARDIHENLKSYEELEFSMHSK</sequence>
<dbReference type="Pfam" id="PF02906">
    <property type="entry name" value="Fe_hyd_lg_C"/>
    <property type="match status" value="1"/>
</dbReference>
<dbReference type="InterPro" id="IPR017900">
    <property type="entry name" value="4Fe4S_Fe_S_CS"/>
</dbReference>
<evidence type="ECO:0000313" key="1">
    <source>
        <dbReference type="EMBL" id="BCJ92537.1"/>
    </source>
</evidence>